<dbReference type="Pfam" id="PF03865">
    <property type="entry name" value="ShlB"/>
    <property type="match status" value="1"/>
</dbReference>
<keyword evidence="2" id="KW-0812">Transmembrane</keyword>
<proteinExistence type="predicted"/>
<dbReference type="Gene3D" id="3.10.20.310">
    <property type="entry name" value="membrane protein fhac"/>
    <property type="match status" value="1"/>
</dbReference>
<dbReference type="GO" id="GO:0046819">
    <property type="term" value="P:protein secretion by the type V secretion system"/>
    <property type="evidence" value="ECO:0007669"/>
    <property type="project" value="TreeGrafter"/>
</dbReference>
<dbReference type="InterPro" id="IPR005565">
    <property type="entry name" value="Hemolysn_activator_HlyB_C"/>
</dbReference>
<keyword evidence="1" id="KW-0472">Membrane</keyword>
<dbReference type="PANTHER" id="PTHR34597:SF6">
    <property type="entry name" value="BLR6126 PROTEIN"/>
    <property type="match status" value="1"/>
</dbReference>
<protein>
    <submittedName>
        <fullName evidence="6">ShlB/FhaC/HecB family hemolysin secretion/activation protein</fullName>
    </submittedName>
</protein>
<keyword evidence="3" id="KW-0998">Cell outer membrane</keyword>
<dbReference type="PANTHER" id="PTHR34597">
    <property type="entry name" value="SLR1661 PROTEIN"/>
    <property type="match status" value="1"/>
</dbReference>
<organism evidence="6 7">
    <name type="scientific">Siculibacillus lacustris</name>
    <dbReference type="NCBI Taxonomy" id="1549641"/>
    <lineage>
        <taxon>Bacteria</taxon>
        <taxon>Pseudomonadati</taxon>
        <taxon>Pseudomonadota</taxon>
        <taxon>Alphaproteobacteria</taxon>
        <taxon>Hyphomicrobiales</taxon>
        <taxon>Ancalomicrobiaceae</taxon>
        <taxon>Siculibacillus</taxon>
    </lineage>
</organism>
<dbReference type="InterPro" id="IPR013686">
    <property type="entry name" value="Polypept-transport_assoc_ShlB"/>
</dbReference>
<name>A0A4Q9VR18_9HYPH</name>
<dbReference type="EMBL" id="SJFN01000012">
    <property type="protein sequence ID" value="TBW38295.1"/>
    <property type="molecule type" value="Genomic_DNA"/>
</dbReference>
<evidence type="ECO:0000256" key="3">
    <source>
        <dbReference type="ARBA" id="ARBA00023237"/>
    </source>
</evidence>
<evidence type="ECO:0000313" key="6">
    <source>
        <dbReference type="EMBL" id="TBW38295.1"/>
    </source>
</evidence>
<feature type="domain" description="Polypeptide-transport-associated ShlB-type" evidence="5">
    <location>
        <begin position="74"/>
        <end position="127"/>
    </location>
</feature>
<dbReference type="OrthoDB" id="7497550at2"/>
<dbReference type="Pfam" id="PF08479">
    <property type="entry name" value="POTRA_2"/>
    <property type="match status" value="1"/>
</dbReference>
<accession>A0A4Q9VR18</accession>
<evidence type="ECO:0000256" key="1">
    <source>
        <dbReference type="ARBA" id="ARBA00022452"/>
    </source>
</evidence>
<dbReference type="Gene3D" id="2.40.160.50">
    <property type="entry name" value="membrane protein fhac: a member of the omp85/tpsb transporter family"/>
    <property type="match status" value="1"/>
</dbReference>
<evidence type="ECO:0000313" key="7">
    <source>
        <dbReference type="Proteomes" id="UP000292781"/>
    </source>
</evidence>
<dbReference type="InterPro" id="IPR051544">
    <property type="entry name" value="TPS_OM_transporter"/>
</dbReference>
<evidence type="ECO:0000256" key="2">
    <source>
        <dbReference type="ARBA" id="ARBA00022692"/>
    </source>
</evidence>
<dbReference type="GO" id="GO:0008320">
    <property type="term" value="F:protein transmembrane transporter activity"/>
    <property type="evidence" value="ECO:0007669"/>
    <property type="project" value="TreeGrafter"/>
</dbReference>
<keyword evidence="7" id="KW-1185">Reference proteome</keyword>
<evidence type="ECO:0000259" key="5">
    <source>
        <dbReference type="Pfam" id="PF08479"/>
    </source>
</evidence>
<dbReference type="GO" id="GO:0098046">
    <property type="term" value="C:type V protein secretion system complex"/>
    <property type="evidence" value="ECO:0007669"/>
    <property type="project" value="TreeGrafter"/>
</dbReference>
<keyword evidence="1" id="KW-1134">Transmembrane beta strand</keyword>
<feature type="domain" description="Haemolysin activator HlyB C-terminal" evidence="4">
    <location>
        <begin position="192"/>
        <end position="515"/>
    </location>
</feature>
<evidence type="ECO:0000259" key="4">
    <source>
        <dbReference type="Pfam" id="PF03865"/>
    </source>
</evidence>
<gene>
    <name evidence="6" type="ORF">EYW49_10105</name>
</gene>
<sequence length="557" mass="58086">MVPAIPALAQTASQITLPTYAPPIARTADGGLTLGGSTGLEAPKGAETLSVTPSGLTIAGGRPELSGETAAIEAVLKGKRVTGADLFAAARKLEEAYARAGYVLARVSLPPQTIRNGQPLRLVVTEGFVEAIDGSALPEPIRHRVDAMLAPLVGKSGLTRADLERRLLLAGDTPGVMLTSTLKAGVRPGAAVIVVEGRYDPITATLAFDNGMSHALGRSSAGLGVDANGLLGLGEVAYLRLNGYPGFNDGVFNKDPRNRQAIAGVTLPLGTDGAWLNLEAVDSRTHPTSTLAYTMADRYQRFSTRLGYNWVRSRDVNTSSTLAFDVTEERQTLDLAGVRTPFTEDRLRVLRLTQTGDALLPRGGQISGGVTASFGLDALGARSATTALPLSRDGARPDFQKLEASVAYAQSVLDERLHLSLAAKAQTSFGQVLASSEQIGLGGFDWLSAFDGGLLQGDAGAAVRAEVSVPLAQRLGGPFGAAAAPYVFGAGGFARLEQPSAVEARLTRASSLGAGIRFGLSEEKAPQSATLTLEYAHGAATGIPTQDRFNLRVSTRF</sequence>
<comment type="caution">
    <text evidence="6">The sequence shown here is derived from an EMBL/GenBank/DDBJ whole genome shotgun (WGS) entry which is preliminary data.</text>
</comment>
<dbReference type="Proteomes" id="UP000292781">
    <property type="component" value="Unassembled WGS sequence"/>
</dbReference>
<dbReference type="AlphaFoldDB" id="A0A4Q9VR18"/>
<reference evidence="6 7" key="1">
    <citation type="submission" date="2019-02" db="EMBL/GenBank/DDBJ databases">
        <title>Siculibacillus lacustris gen. nov., sp. nov., a new rosette-forming bacterium isolated from a freshwater crater lake (Lake St. Ana, Romania).</title>
        <authorList>
            <person name="Felfoldi T."/>
            <person name="Marton Z."/>
            <person name="Szabo A."/>
            <person name="Mentes A."/>
            <person name="Boka K."/>
            <person name="Marialigeti K."/>
            <person name="Mathe I."/>
            <person name="Koncz M."/>
            <person name="Schumann P."/>
            <person name="Toth E."/>
        </authorList>
    </citation>
    <scope>NUCLEOTIDE SEQUENCE [LARGE SCALE GENOMIC DNA]</scope>
    <source>
        <strain evidence="6 7">SA-279</strain>
    </source>
</reference>